<dbReference type="EMBL" id="BARS01021054">
    <property type="protein sequence ID" value="GAG13469.1"/>
    <property type="molecule type" value="Genomic_DNA"/>
</dbReference>
<dbReference type="GO" id="GO:0005737">
    <property type="term" value="C:cytoplasm"/>
    <property type="evidence" value="ECO:0007669"/>
    <property type="project" value="TreeGrafter"/>
</dbReference>
<dbReference type="SUPFAM" id="SSF53623">
    <property type="entry name" value="MurD-like peptide ligases, catalytic domain"/>
    <property type="match status" value="1"/>
</dbReference>
<proteinExistence type="inferred from homology"/>
<keyword evidence="5" id="KW-0067">ATP-binding</keyword>
<evidence type="ECO:0000259" key="7">
    <source>
        <dbReference type="Pfam" id="PF08245"/>
    </source>
</evidence>
<dbReference type="Gene3D" id="3.40.1190.10">
    <property type="entry name" value="Mur-like, catalytic domain"/>
    <property type="match status" value="1"/>
</dbReference>
<dbReference type="InterPro" id="IPR036615">
    <property type="entry name" value="Mur_ligase_C_dom_sf"/>
</dbReference>
<organism evidence="8">
    <name type="scientific">marine sediment metagenome</name>
    <dbReference type="NCBI Taxonomy" id="412755"/>
    <lineage>
        <taxon>unclassified sequences</taxon>
        <taxon>metagenomes</taxon>
        <taxon>ecological metagenomes</taxon>
    </lineage>
</organism>
<evidence type="ECO:0000256" key="2">
    <source>
        <dbReference type="ARBA" id="ARBA00022598"/>
    </source>
</evidence>
<comment type="caution">
    <text evidence="8">The sequence shown here is derived from an EMBL/GenBank/DDBJ whole genome shotgun (WGS) entry which is preliminary data.</text>
</comment>
<dbReference type="PANTHER" id="PTHR11136:SF0">
    <property type="entry name" value="DIHYDROFOLATE SYNTHETASE-RELATED"/>
    <property type="match status" value="1"/>
</dbReference>
<comment type="similarity">
    <text evidence="1">Belongs to the folylpolyglutamate synthase family.</text>
</comment>
<keyword evidence="6" id="KW-0460">Magnesium</keyword>
<reference evidence="8" key="1">
    <citation type="journal article" date="2014" name="Front. Microbiol.">
        <title>High frequency of phylogenetically diverse reductive dehalogenase-homologous genes in deep subseafloor sedimentary metagenomes.</title>
        <authorList>
            <person name="Kawai M."/>
            <person name="Futagami T."/>
            <person name="Toyoda A."/>
            <person name="Takaki Y."/>
            <person name="Nishi S."/>
            <person name="Hori S."/>
            <person name="Arai W."/>
            <person name="Tsubouchi T."/>
            <person name="Morono Y."/>
            <person name="Uchiyama I."/>
            <person name="Ito T."/>
            <person name="Fujiyama A."/>
            <person name="Inagaki F."/>
            <person name="Takami H."/>
        </authorList>
    </citation>
    <scope>NUCLEOTIDE SEQUENCE</scope>
    <source>
        <strain evidence="8">Expedition CK06-06</strain>
    </source>
</reference>
<dbReference type="Pfam" id="PF08245">
    <property type="entry name" value="Mur_ligase_M"/>
    <property type="match status" value="1"/>
</dbReference>
<dbReference type="GO" id="GO:0008841">
    <property type="term" value="F:dihydrofolate synthase activity"/>
    <property type="evidence" value="ECO:0007669"/>
    <property type="project" value="TreeGrafter"/>
</dbReference>
<feature type="non-terminal residue" evidence="8">
    <location>
        <position position="272"/>
    </location>
</feature>
<dbReference type="InterPro" id="IPR013221">
    <property type="entry name" value="Mur_ligase_cen"/>
</dbReference>
<dbReference type="NCBIfam" id="TIGR01499">
    <property type="entry name" value="folC"/>
    <property type="match status" value="1"/>
</dbReference>
<keyword evidence="2" id="KW-0436">Ligase</keyword>
<evidence type="ECO:0000256" key="6">
    <source>
        <dbReference type="ARBA" id="ARBA00022842"/>
    </source>
</evidence>
<feature type="non-terminal residue" evidence="8">
    <location>
        <position position="1"/>
    </location>
</feature>
<dbReference type="InterPro" id="IPR001645">
    <property type="entry name" value="Folylpolyglutamate_synth"/>
</dbReference>
<evidence type="ECO:0000256" key="1">
    <source>
        <dbReference type="ARBA" id="ARBA00008276"/>
    </source>
</evidence>
<sequence>GTNGKGSTAAMTARILQSHCQKVGLFTSPHLCRFNERIRIDGIPVDDSYIIQWLEEHKSDLKDASVTFFEAITVMALSYFKDHRVDVAVLETGLGGRLDATTAASPSWTALTPIDLDHMDMLGDTVRAIAREKAGILKPGVPCFSVPQPSQVREVIQSEADRVGAPVTFLREGAAVPLPLRLPGRHQHTNAKLAWRLARAILGGDFSREIAREAVETTVWPGRYQQLGDHPRVIYDVAHNPHGMAAFLDTLAGESVKGRKRLVLALQKGRKA</sequence>
<evidence type="ECO:0000256" key="5">
    <source>
        <dbReference type="ARBA" id="ARBA00022840"/>
    </source>
</evidence>
<evidence type="ECO:0000256" key="4">
    <source>
        <dbReference type="ARBA" id="ARBA00022741"/>
    </source>
</evidence>
<dbReference type="Gene3D" id="3.90.190.20">
    <property type="entry name" value="Mur ligase, C-terminal domain"/>
    <property type="match status" value="1"/>
</dbReference>
<dbReference type="InterPro" id="IPR036565">
    <property type="entry name" value="Mur-like_cat_sf"/>
</dbReference>
<evidence type="ECO:0000256" key="3">
    <source>
        <dbReference type="ARBA" id="ARBA00022723"/>
    </source>
</evidence>
<name>X0V5M8_9ZZZZ</name>
<dbReference type="SUPFAM" id="SSF53244">
    <property type="entry name" value="MurD-like peptide ligases, peptide-binding domain"/>
    <property type="match status" value="1"/>
</dbReference>
<protein>
    <recommendedName>
        <fullName evidence="7">Mur ligase central domain-containing protein</fullName>
    </recommendedName>
</protein>
<keyword evidence="3" id="KW-0479">Metal-binding</keyword>
<accession>X0V5M8</accession>
<gene>
    <name evidence="8" type="ORF">S01H1_33874</name>
</gene>
<dbReference type="GO" id="GO:0046872">
    <property type="term" value="F:metal ion binding"/>
    <property type="evidence" value="ECO:0007669"/>
    <property type="project" value="UniProtKB-KW"/>
</dbReference>
<feature type="domain" description="Mur ligase central" evidence="7">
    <location>
        <begin position="1"/>
        <end position="138"/>
    </location>
</feature>
<evidence type="ECO:0000313" key="8">
    <source>
        <dbReference type="EMBL" id="GAG13469.1"/>
    </source>
</evidence>
<dbReference type="PANTHER" id="PTHR11136">
    <property type="entry name" value="FOLYLPOLYGLUTAMATE SYNTHASE-RELATED"/>
    <property type="match status" value="1"/>
</dbReference>
<keyword evidence="4" id="KW-0547">Nucleotide-binding</keyword>
<dbReference type="GO" id="GO:0004326">
    <property type="term" value="F:tetrahydrofolylpolyglutamate synthase activity"/>
    <property type="evidence" value="ECO:0007669"/>
    <property type="project" value="InterPro"/>
</dbReference>
<dbReference type="GO" id="GO:0005524">
    <property type="term" value="F:ATP binding"/>
    <property type="evidence" value="ECO:0007669"/>
    <property type="project" value="UniProtKB-KW"/>
</dbReference>
<dbReference type="AlphaFoldDB" id="X0V5M8"/>